<feature type="non-terminal residue" evidence="2">
    <location>
        <position position="415"/>
    </location>
</feature>
<gene>
    <name evidence="2" type="ORF">AVDCRST_MAG52-3387</name>
</gene>
<feature type="compositionally biased region" description="Basic and acidic residues" evidence="1">
    <location>
        <begin position="343"/>
        <end position="354"/>
    </location>
</feature>
<feature type="compositionally biased region" description="Basic residues" evidence="1">
    <location>
        <begin position="155"/>
        <end position="188"/>
    </location>
</feature>
<evidence type="ECO:0000313" key="2">
    <source>
        <dbReference type="EMBL" id="CAA9274248.1"/>
    </source>
</evidence>
<dbReference type="AlphaFoldDB" id="A0A6J4JD78"/>
<feature type="compositionally biased region" description="Low complexity" evidence="1">
    <location>
        <begin position="126"/>
        <end position="136"/>
    </location>
</feature>
<evidence type="ECO:0000256" key="1">
    <source>
        <dbReference type="SAM" id="MobiDB-lite"/>
    </source>
</evidence>
<feature type="region of interest" description="Disordered" evidence="1">
    <location>
        <begin position="305"/>
        <end position="415"/>
    </location>
</feature>
<feature type="region of interest" description="Disordered" evidence="1">
    <location>
        <begin position="155"/>
        <end position="293"/>
    </location>
</feature>
<sequence>VAAHSLQPLRPPVRRPRRALVLPRRLGRAAAGADARPGCGAAGRGGDRQLRPRRSRLGHARAELRHRRPPVGPRHGPPRAGPRAAPGHGRLRAQRRRLRGRGRGGRAPVELVRPRRGRRSLRPQRRLAGARPVVGRPRPRRAADGLRVRGCRRRGGVRRRPAAGHPAGHPHRAAGRLPDRRRVRRGRRPVAGVADRHRAAGAAARPHRAQPAVVGADADVAGRRRHLPGGRHGVRRHRRRGHRVRRGAGRHGALRARAGRLRRGQPGRRPGLRGRAAAGDAGRAVRGHRRGLRARRPGAVAGRLAAGADRLRLPRRPDHRAGPGVRDVAGRVAGGGRGAHRVPRLDHHRADARGHRGVGPGGGRRRRVGSRARLRRPGPGGRVGGAARARRSRAAARSGTPGRAGSPGRGRDPGV</sequence>
<feature type="compositionally biased region" description="Basic residues" evidence="1">
    <location>
        <begin position="89"/>
        <end position="104"/>
    </location>
</feature>
<feature type="region of interest" description="Disordered" evidence="1">
    <location>
        <begin position="1"/>
        <end position="143"/>
    </location>
</feature>
<organism evidence="2">
    <name type="scientific">uncultured Blastococcus sp</name>
    <dbReference type="NCBI Taxonomy" id="217144"/>
    <lineage>
        <taxon>Bacteria</taxon>
        <taxon>Bacillati</taxon>
        <taxon>Actinomycetota</taxon>
        <taxon>Actinomycetes</taxon>
        <taxon>Geodermatophilales</taxon>
        <taxon>Geodermatophilaceae</taxon>
        <taxon>Blastococcus</taxon>
        <taxon>environmental samples</taxon>
    </lineage>
</organism>
<feature type="compositionally biased region" description="Basic and acidic residues" evidence="1">
    <location>
        <begin position="309"/>
        <end position="321"/>
    </location>
</feature>
<name>A0A6J4JD78_9ACTN</name>
<feature type="compositionally biased region" description="Basic residues" evidence="1">
    <location>
        <begin position="51"/>
        <end position="69"/>
    </location>
</feature>
<feature type="compositionally biased region" description="Low complexity" evidence="1">
    <location>
        <begin position="19"/>
        <end position="39"/>
    </location>
</feature>
<feature type="compositionally biased region" description="Basic residues" evidence="1">
    <location>
        <begin position="114"/>
        <end position="125"/>
    </location>
</feature>
<feature type="compositionally biased region" description="Basic residues" evidence="1">
    <location>
        <begin position="223"/>
        <end position="272"/>
    </location>
</feature>
<feature type="compositionally biased region" description="Low complexity" evidence="1">
    <location>
        <begin position="273"/>
        <end position="284"/>
    </location>
</feature>
<feature type="compositionally biased region" description="Low complexity" evidence="1">
    <location>
        <begin position="395"/>
        <end position="406"/>
    </location>
</feature>
<feature type="compositionally biased region" description="Low complexity" evidence="1">
    <location>
        <begin position="200"/>
        <end position="219"/>
    </location>
</feature>
<reference evidence="2" key="1">
    <citation type="submission" date="2020-02" db="EMBL/GenBank/DDBJ databases">
        <authorList>
            <person name="Meier V. D."/>
        </authorList>
    </citation>
    <scope>NUCLEOTIDE SEQUENCE</scope>
    <source>
        <strain evidence="2">AVDCRST_MAG52</strain>
    </source>
</reference>
<feature type="non-terminal residue" evidence="2">
    <location>
        <position position="1"/>
    </location>
</feature>
<protein>
    <submittedName>
        <fullName evidence="2">Uncharacterized MFS-type transporter</fullName>
    </submittedName>
</protein>
<accession>A0A6J4JD78</accession>
<feature type="compositionally biased region" description="Basic residues" evidence="1">
    <location>
        <begin position="363"/>
        <end position="376"/>
    </location>
</feature>
<feature type="compositionally biased region" description="Low complexity" evidence="1">
    <location>
        <begin position="322"/>
        <end position="331"/>
    </location>
</feature>
<proteinExistence type="predicted"/>
<dbReference type="EMBL" id="CADCTN010000232">
    <property type="protein sequence ID" value="CAA9274248.1"/>
    <property type="molecule type" value="Genomic_DNA"/>
</dbReference>